<evidence type="ECO:0000313" key="3">
    <source>
        <dbReference type="EMBL" id="TWE12085.1"/>
    </source>
</evidence>
<dbReference type="PANTHER" id="PTHR30212">
    <property type="entry name" value="PROTEIN YIIM"/>
    <property type="match status" value="1"/>
</dbReference>
<sequence>MTATVLSVNMGTAQPNQAKKTPTGIHKLPADRIEVRAPGPKHGGLGSGVVGDFIGDRRHHGGDYQAVYAVAREELDWWGRHLDRPLANGMFGENLTTDGIDVDHALIGERWQVGEQVVLEVCGPRIPCGTFRQHMGERGWLKTFVEHELSGAYLSVEVPGQIRAGDSITVLSRPAHGVDVPTVFRAFYNDVDAIRAVVDAGCLNADEHAEFEAKLKSGDR</sequence>
<reference evidence="3 4" key="1">
    <citation type="submission" date="2019-06" db="EMBL/GenBank/DDBJ databases">
        <title>Sequencing the genomes of 1000 actinobacteria strains.</title>
        <authorList>
            <person name="Klenk H.-P."/>
        </authorList>
    </citation>
    <scope>NUCLEOTIDE SEQUENCE [LARGE SCALE GENOMIC DNA]</scope>
    <source>
        <strain evidence="3 4">DSM 19560</strain>
    </source>
</reference>
<keyword evidence="4" id="KW-1185">Reference proteome</keyword>
<feature type="compositionally biased region" description="Polar residues" evidence="1">
    <location>
        <begin position="1"/>
        <end position="20"/>
    </location>
</feature>
<dbReference type="InterPro" id="IPR052353">
    <property type="entry name" value="Benzoxazolinone_Detox_Enz"/>
</dbReference>
<dbReference type="Pfam" id="PF03473">
    <property type="entry name" value="MOSC"/>
    <property type="match status" value="1"/>
</dbReference>
<dbReference type="GO" id="GO:0030170">
    <property type="term" value="F:pyridoxal phosphate binding"/>
    <property type="evidence" value="ECO:0007669"/>
    <property type="project" value="InterPro"/>
</dbReference>
<dbReference type="PROSITE" id="PS51340">
    <property type="entry name" value="MOSC"/>
    <property type="match status" value="1"/>
</dbReference>
<dbReference type="PANTHER" id="PTHR30212:SF2">
    <property type="entry name" value="PROTEIN YIIM"/>
    <property type="match status" value="1"/>
</dbReference>
<evidence type="ECO:0000259" key="2">
    <source>
        <dbReference type="PROSITE" id="PS51340"/>
    </source>
</evidence>
<dbReference type="GO" id="GO:0030151">
    <property type="term" value="F:molybdenum ion binding"/>
    <property type="evidence" value="ECO:0007669"/>
    <property type="project" value="InterPro"/>
</dbReference>
<protein>
    <submittedName>
        <fullName evidence="3">MOSC domain-containing protein YiiM</fullName>
    </submittedName>
</protein>
<dbReference type="OrthoDB" id="9786134at2"/>
<feature type="region of interest" description="Disordered" evidence="1">
    <location>
        <begin position="1"/>
        <end position="24"/>
    </location>
</feature>
<evidence type="ECO:0000256" key="1">
    <source>
        <dbReference type="SAM" id="MobiDB-lite"/>
    </source>
</evidence>
<dbReference type="Proteomes" id="UP000318297">
    <property type="component" value="Unassembled WGS sequence"/>
</dbReference>
<dbReference type="AlphaFoldDB" id="A0A561E8Y5"/>
<dbReference type="InterPro" id="IPR005302">
    <property type="entry name" value="MoCF_Sase_C"/>
</dbReference>
<organism evidence="3 4">
    <name type="scientific">Rudaeicoccus suwonensis</name>
    <dbReference type="NCBI Taxonomy" id="657409"/>
    <lineage>
        <taxon>Bacteria</taxon>
        <taxon>Bacillati</taxon>
        <taxon>Actinomycetota</taxon>
        <taxon>Actinomycetes</taxon>
        <taxon>Micrococcales</taxon>
        <taxon>Dermacoccaceae</taxon>
        <taxon>Rudaeicoccus</taxon>
    </lineage>
</organism>
<gene>
    <name evidence="3" type="ORF">BKA23_0881</name>
</gene>
<evidence type="ECO:0000313" key="4">
    <source>
        <dbReference type="Proteomes" id="UP000318297"/>
    </source>
</evidence>
<dbReference type="EMBL" id="VIVQ01000001">
    <property type="protein sequence ID" value="TWE12085.1"/>
    <property type="molecule type" value="Genomic_DNA"/>
</dbReference>
<accession>A0A561E8Y5</accession>
<comment type="caution">
    <text evidence="3">The sequence shown here is derived from an EMBL/GenBank/DDBJ whole genome shotgun (WGS) entry which is preliminary data.</text>
</comment>
<proteinExistence type="predicted"/>
<dbReference type="GO" id="GO:0003824">
    <property type="term" value="F:catalytic activity"/>
    <property type="evidence" value="ECO:0007669"/>
    <property type="project" value="InterPro"/>
</dbReference>
<dbReference type="InterPro" id="IPR011037">
    <property type="entry name" value="Pyrv_Knase-like_insert_dom_sf"/>
</dbReference>
<feature type="domain" description="MOSC" evidence="2">
    <location>
        <begin position="35"/>
        <end position="171"/>
    </location>
</feature>
<dbReference type="Gene3D" id="2.40.33.20">
    <property type="entry name" value="PK beta-barrel domain-like"/>
    <property type="match status" value="1"/>
</dbReference>
<name>A0A561E8Y5_9MICO</name>
<dbReference type="RefSeq" id="WP_145225815.1">
    <property type="nucleotide sequence ID" value="NZ_VIVQ01000001.1"/>
</dbReference>
<dbReference type="SUPFAM" id="SSF50800">
    <property type="entry name" value="PK beta-barrel domain-like"/>
    <property type="match status" value="1"/>
</dbReference>